<name>A0A939EQ41_9HYPH</name>
<evidence type="ECO:0000259" key="1">
    <source>
        <dbReference type="Pfam" id="PF04218"/>
    </source>
</evidence>
<dbReference type="Pfam" id="PF04218">
    <property type="entry name" value="CENP-B_N"/>
    <property type="match status" value="1"/>
</dbReference>
<keyword evidence="3" id="KW-1185">Reference proteome</keyword>
<proteinExistence type="predicted"/>
<reference evidence="2" key="1">
    <citation type="submission" date="2021-03" db="EMBL/GenBank/DDBJ databases">
        <title>Roseibium sp. CAU 1637 isolated from Incheon.</title>
        <authorList>
            <person name="Kim W."/>
        </authorList>
    </citation>
    <scope>NUCLEOTIDE SEQUENCE</scope>
    <source>
        <strain evidence="2">CAU 1637</strain>
    </source>
</reference>
<evidence type="ECO:0000313" key="2">
    <source>
        <dbReference type="EMBL" id="MBO0346022.1"/>
    </source>
</evidence>
<dbReference type="GO" id="GO:0003677">
    <property type="term" value="F:DNA binding"/>
    <property type="evidence" value="ECO:0007669"/>
    <property type="project" value="InterPro"/>
</dbReference>
<dbReference type="Proteomes" id="UP000664779">
    <property type="component" value="Unassembled WGS sequence"/>
</dbReference>
<sequence length="116" mass="13138">MTVCPAHIEAYVEILGEDLAVEFFLAFGGTELYFGNSPSRSMIVKLTGAEKMVMLTERLGVGFIRIPIPKPWIAAVLIERGLNKAEIARKLHVDQTTVRRWFARKANRNQLSFFEV</sequence>
<accession>A0A939EQ41</accession>
<dbReference type="AlphaFoldDB" id="A0A939EQ41"/>
<feature type="domain" description="HTH psq-type" evidence="1">
    <location>
        <begin position="77"/>
        <end position="106"/>
    </location>
</feature>
<protein>
    <submittedName>
        <fullName evidence="2">Helix-turn-helix domain-containing protein</fullName>
    </submittedName>
</protein>
<dbReference type="InterPro" id="IPR007889">
    <property type="entry name" value="HTH_Psq"/>
</dbReference>
<gene>
    <name evidence="2" type="ORF">J0X15_12380</name>
</gene>
<dbReference type="RefSeq" id="WP_206941167.1">
    <property type="nucleotide sequence ID" value="NZ_JAFLNF010000005.1"/>
</dbReference>
<organism evidence="2 3">
    <name type="scientific">Roseibium limicola</name>
    <dbReference type="NCBI Taxonomy" id="2816037"/>
    <lineage>
        <taxon>Bacteria</taxon>
        <taxon>Pseudomonadati</taxon>
        <taxon>Pseudomonadota</taxon>
        <taxon>Alphaproteobacteria</taxon>
        <taxon>Hyphomicrobiales</taxon>
        <taxon>Stappiaceae</taxon>
        <taxon>Roseibium</taxon>
    </lineage>
</organism>
<dbReference type="EMBL" id="JAFLNF010000005">
    <property type="protein sequence ID" value="MBO0346022.1"/>
    <property type="molecule type" value="Genomic_DNA"/>
</dbReference>
<comment type="caution">
    <text evidence="2">The sequence shown here is derived from an EMBL/GenBank/DDBJ whole genome shotgun (WGS) entry which is preliminary data.</text>
</comment>
<evidence type="ECO:0000313" key="3">
    <source>
        <dbReference type="Proteomes" id="UP000664779"/>
    </source>
</evidence>